<dbReference type="InterPro" id="IPR000160">
    <property type="entry name" value="GGDEF_dom"/>
</dbReference>
<evidence type="ECO:0000313" key="7">
    <source>
        <dbReference type="Proteomes" id="UP001499988"/>
    </source>
</evidence>
<evidence type="ECO:0000256" key="1">
    <source>
        <dbReference type="ARBA" id="ARBA00012528"/>
    </source>
</evidence>
<accession>A0ABP9EZ64</accession>
<organism evidence="6 7">
    <name type="scientific">Ferrimonas pelagia</name>
    <dbReference type="NCBI Taxonomy" id="1177826"/>
    <lineage>
        <taxon>Bacteria</taxon>
        <taxon>Pseudomonadati</taxon>
        <taxon>Pseudomonadota</taxon>
        <taxon>Gammaproteobacteria</taxon>
        <taxon>Alteromonadales</taxon>
        <taxon>Ferrimonadaceae</taxon>
        <taxon>Ferrimonas</taxon>
    </lineage>
</organism>
<feature type="transmembrane region" description="Helical" evidence="4">
    <location>
        <begin position="21"/>
        <end position="39"/>
    </location>
</feature>
<dbReference type="EMBL" id="BAABJZ010000082">
    <property type="protein sequence ID" value="GAA4890315.1"/>
    <property type="molecule type" value="Genomic_DNA"/>
</dbReference>
<sequence length="356" mass="40120">MDAQTPPRSRKSDFRTTIFRIMLLISMLICAGFAPVNWIAGRIDYALIETVMALYCLVALRLLPHRRHLQSLFGLYLILLFSVIIYGIARVPPQDSHGNWLLLIPAFSYLLLGRRHGRLYTAIFLTIALSILLFRWQTETGFTHLSVANTLMSSLTIWLVIDVFERQRINMTIELEDAASRDPLTGLFNRLHLKEALKRLQASATPGTPFALVLFDLDHFKKVNDQYGHPVGDAVLKHFAQQLQSSVRNSDLAFRIGGEEFSLLLPNTDSKGALKVANKIRQGFSRTPYQHNQCTIPVTVSGGIANWPEQEPQSPNLYECADRRLYLAKTSGRDRIINRDPPQSPANSTPKPSPTA</sequence>
<dbReference type="Proteomes" id="UP001499988">
    <property type="component" value="Unassembled WGS sequence"/>
</dbReference>
<name>A0ABP9EZ64_9GAMM</name>
<evidence type="ECO:0000256" key="2">
    <source>
        <dbReference type="ARBA" id="ARBA00034247"/>
    </source>
</evidence>
<dbReference type="InterPro" id="IPR050469">
    <property type="entry name" value="Diguanylate_Cyclase"/>
</dbReference>
<dbReference type="InterPro" id="IPR043128">
    <property type="entry name" value="Rev_trsase/Diguanyl_cyclase"/>
</dbReference>
<dbReference type="InterPro" id="IPR029787">
    <property type="entry name" value="Nucleotide_cyclase"/>
</dbReference>
<evidence type="ECO:0000259" key="5">
    <source>
        <dbReference type="PROSITE" id="PS50887"/>
    </source>
</evidence>
<dbReference type="NCBIfam" id="TIGR00254">
    <property type="entry name" value="GGDEF"/>
    <property type="match status" value="1"/>
</dbReference>
<reference evidence="7" key="1">
    <citation type="journal article" date="2019" name="Int. J. Syst. Evol. Microbiol.">
        <title>The Global Catalogue of Microorganisms (GCM) 10K type strain sequencing project: providing services to taxonomists for standard genome sequencing and annotation.</title>
        <authorList>
            <consortium name="The Broad Institute Genomics Platform"/>
            <consortium name="The Broad Institute Genome Sequencing Center for Infectious Disease"/>
            <person name="Wu L."/>
            <person name="Ma J."/>
        </authorList>
    </citation>
    <scope>NUCLEOTIDE SEQUENCE [LARGE SCALE GENOMIC DNA]</scope>
    <source>
        <strain evidence="7">JCM 18401</strain>
    </source>
</reference>
<feature type="transmembrane region" description="Helical" evidence="4">
    <location>
        <begin position="142"/>
        <end position="161"/>
    </location>
</feature>
<feature type="transmembrane region" description="Helical" evidence="4">
    <location>
        <begin position="119"/>
        <end position="136"/>
    </location>
</feature>
<dbReference type="PROSITE" id="PS50887">
    <property type="entry name" value="GGDEF"/>
    <property type="match status" value="1"/>
</dbReference>
<dbReference type="Gene3D" id="3.30.70.270">
    <property type="match status" value="1"/>
</dbReference>
<protein>
    <recommendedName>
        <fullName evidence="1">diguanylate cyclase</fullName>
        <ecNumber evidence="1">2.7.7.65</ecNumber>
    </recommendedName>
</protein>
<dbReference type="CDD" id="cd01949">
    <property type="entry name" value="GGDEF"/>
    <property type="match status" value="1"/>
</dbReference>
<keyword evidence="7" id="KW-1185">Reference proteome</keyword>
<dbReference type="SUPFAM" id="SSF55073">
    <property type="entry name" value="Nucleotide cyclase"/>
    <property type="match status" value="1"/>
</dbReference>
<proteinExistence type="predicted"/>
<evidence type="ECO:0000256" key="4">
    <source>
        <dbReference type="SAM" id="Phobius"/>
    </source>
</evidence>
<dbReference type="RefSeq" id="WP_345335685.1">
    <property type="nucleotide sequence ID" value="NZ_BAABJZ010000082.1"/>
</dbReference>
<feature type="region of interest" description="Disordered" evidence="3">
    <location>
        <begin position="330"/>
        <end position="356"/>
    </location>
</feature>
<keyword evidence="4" id="KW-0812">Transmembrane</keyword>
<dbReference type="Pfam" id="PF00990">
    <property type="entry name" value="GGDEF"/>
    <property type="match status" value="1"/>
</dbReference>
<comment type="caution">
    <text evidence="6">The sequence shown here is derived from an EMBL/GenBank/DDBJ whole genome shotgun (WGS) entry which is preliminary data.</text>
</comment>
<dbReference type="Pfam" id="PF20966">
    <property type="entry name" value="MASE6"/>
    <property type="match status" value="1"/>
</dbReference>
<dbReference type="SMART" id="SM00267">
    <property type="entry name" value="GGDEF"/>
    <property type="match status" value="1"/>
</dbReference>
<feature type="transmembrane region" description="Helical" evidence="4">
    <location>
        <begin position="45"/>
        <end position="63"/>
    </location>
</feature>
<dbReference type="PANTHER" id="PTHR45138">
    <property type="entry name" value="REGULATORY COMPONENTS OF SENSORY TRANSDUCTION SYSTEM"/>
    <property type="match status" value="1"/>
</dbReference>
<evidence type="ECO:0000256" key="3">
    <source>
        <dbReference type="SAM" id="MobiDB-lite"/>
    </source>
</evidence>
<dbReference type="PANTHER" id="PTHR45138:SF9">
    <property type="entry name" value="DIGUANYLATE CYCLASE DGCM-RELATED"/>
    <property type="match status" value="1"/>
</dbReference>
<dbReference type="EC" id="2.7.7.65" evidence="1"/>
<feature type="transmembrane region" description="Helical" evidence="4">
    <location>
        <begin position="72"/>
        <end position="91"/>
    </location>
</feature>
<evidence type="ECO:0000313" key="6">
    <source>
        <dbReference type="EMBL" id="GAA4890315.1"/>
    </source>
</evidence>
<comment type="catalytic activity">
    <reaction evidence="2">
        <text>2 GTP = 3',3'-c-di-GMP + 2 diphosphate</text>
        <dbReference type="Rhea" id="RHEA:24898"/>
        <dbReference type="ChEBI" id="CHEBI:33019"/>
        <dbReference type="ChEBI" id="CHEBI:37565"/>
        <dbReference type="ChEBI" id="CHEBI:58805"/>
        <dbReference type="EC" id="2.7.7.65"/>
    </reaction>
</comment>
<feature type="domain" description="GGDEF" evidence="5">
    <location>
        <begin position="208"/>
        <end position="341"/>
    </location>
</feature>
<dbReference type="InterPro" id="IPR048435">
    <property type="entry name" value="MASE6"/>
</dbReference>
<gene>
    <name evidence="6" type="ORF">GCM10023333_24450</name>
</gene>
<keyword evidence="4" id="KW-1133">Transmembrane helix</keyword>
<keyword evidence="4" id="KW-0472">Membrane</keyword>